<protein>
    <recommendedName>
        <fullName evidence="2">HAD family phosphatase</fullName>
    </recommendedName>
</protein>
<reference evidence="1" key="1">
    <citation type="submission" date="2018-05" db="EMBL/GenBank/DDBJ databases">
        <authorList>
            <person name="Lanie J.A."/>
            <person name="Ng W.-L."/>
            <person name="Kazmierczak K.M."/>
            <person name="Andrzejewski T.M."/>
            <person name="Davidsen T.M."/>
            <person name="Wayne K.J."/>
            <person name="Tettelin H."/>
            <person name="Glass J.I."/>
            <person name="Rusch D."/>
            <person name="Podicherti R."/>
            <person name="Tsui H.-C.T."/>
            <person name="Winkler M.E."/>
        </authorList>
    </citation>
    <scope>NUCLEOTIDE SEQUENCE</scope>
</reference>
<dbReference type="PRINTS" id="PR00413">
    <property type="entry name" value="HADHALOGNASE"/>
</dbReference>
<gene>
    <name evidence="1" type="ORF">METZ01_LOCUS211151</name>
</gene>
<dbReference type="InterPro" id="IPR006439">
    <property type="entry name" value="HAD-SF_hydro_IA"/>
</dbReference>
<dbReference type="AlphaFoldDB" id="A0A382F893"/>
<dbReference type="Gene3D" id="1.10.150.240">
    <property type="entry name" value="Putative phosphatase, domain 2"/>
    <property type="match status" value="1"/>
</dbReference>
<dbReference type="Pfam" id="PF13419">
    <property type="entry name" value="HAD_2"/>
    <property type="match status" value="1"/>
</dbReference>
<accession>A0A382F893</accession>
<dbReference type="InterPro" id="IPR041492">
    <property type="entry name" value="HAD_2"/>
</dbReference>
<proteinExistence type="predicted"/>
<dbReference type="SFLD" id="SFLDS00003">
    <property type="entry name" value="Haloacid_Dehalogenase"/>
    <property type="match status" value="1"/>
</dbReference>
<dbReference type="SFLD" id="SFLDG01135">
    <property type="entry name" value="C1.5.6:_HAD__Beta-PGM__Phospha"/>
    <property type="match status" value="1"/>
</dbReference>
<dbReference type="SFLD" id="SFLDG01129">
    <property type="entry name" value="C1.5:_HAD__Beta-PGM__Phosphata"/>
    <property type="match status" value="1"/>
</dbReference>
<dbReference type="InterPro" id="IPR036412">
    <property type="entry name" value="HAD-like_sf"/>
</dbReference>
<organism evidence="1">
    <name type="scientific">marine metagenome</name>
    <dbReference type="NCBI Taxonomy" id="408172"/>
    <lineage>
        <taxon>unclassified sequences</taxon>
        <taxon>metagenomes</taxon>
        <taxon>ecological metagenomes</taxon>
    </lineage>
</organism>
<sequence>MSLSRSSQLVKTKQLLKKNTAIIFDFDGLLANSEPYHYDAYNEVFQRYGHTINKDEYWIEWTSKGKGIAGEIERHNLQLEIDPIQLRQQKFEAYSRYCHNGDIKLFPESIEVVELIKTSHPVAIASGSWKNDIVAILKNAKAEHLFDKILGKESVKKEKPHPEIFLNAAKELRHPASQCVVIEDALKGLSASKAAGMPCIVIRNQLNQNIDFGEADLVFPSLSDFLNIVKFLMQR</sequence>
<name>A0A382F893_9ZZZZ</name>
<dbReference type="InterPro" id="IPR023198">
    <property type="entry name" value="PGP-like_dom2"/>
</dbReference>
<evidence type="ECO:0000313" key="1">
    <source>
        <dbReference type="EMBL" id="SVB58297.1"/>
    </source>
</evidence>
<evidence type="ECO:0008006" key="2">
    <source>
        <dbReference type="Google" id="ProtNLM"/>
    </source>
</evidence>
<dbReference type="PANTHER" id="PTHR18901:SF38">
    <property type="entry name" value="PSEUDOURIDINE-5'-PHOSPHATASE"/>
    <property type="match status" value="1"/>
</dbReference>
<dbReference type="Gene3D" id="3.40.50.1000">
    <property type="entry name" value="HAD superfamily/HAD-like"/>
    <property type="match status" value="1"/>
</dbReference>
<dbReference type="NCBIfam" id="TIGR01509">
    <property type="entry name" value="HAD-SF-IA-v3"/>
    <property type="match status" value="1"/>
</dbReference>
<dbReference type="EMBL" id="UINC01048134">
    <property type="protein sequence ID" value="SVB58297.1"/>
    <property type="molecule type" value="Genomic_DNA"/>
</dbReference>
<dbReference type="InterPro" id="IPR023214">
    <property type="entry name" value="HAD_sf"/>
</dbReference>
<dbReference type="PANTHER" id="PTHR18901">
    <property type="entry name" value="2-DEOXYGLUCOSE-6-PHOSPHATE PHOSPHATASE 2"/>
    <property type="match status" value="1"/>
</dbReference>
<dbReference type="SUPFAM" id="SSF56784">
    <property type="entry name" value="HAD-like"/>
    <property type="match status" value="1"/>
</dbReference>